<accession>X1J5Y1</accession>
<protein>
    <submittedName>
        <fullName evidence="1">Uncharacterized protein</fullName>
    </submittedName>
</protein>
<name>X1J5Y1_9ZZZZ</name>
<evidence type="ECO:0000313" key="1">
    <source>
        <dbReference type="EMBL" id="GAH89402.1"/>
    </source>
</evidence>
<dbReference type="AlphaFoldDB" id="X1J5Y1"/>
<dbReference type="EMBL" id="BARU01036370">
    <property type="protein sequence ID" value="GAH89402.1"/>
    <property type="molecule type" value="Genomic_DNA"/>
</dbReference>
<organism evidence="1">
    <name type="scientific">marine sediment metagenome</name>
    <dbReference type="NCBI Taxonomy" id="412755"/>
    <lineage>
        <taxon>unclassified sequences</taxon>
        <taxon>metagenomes</taxon>
        <taxon>ecological metagenomes</taxon>
    </lineage>
</organism>
<feature type="non-terminal residue" evidence="1">
    <location>
        <position position="1"/>
    </location>
</feature>
<comment type="caution">
    <text evidence="1">The sequence shown here is derived from an EMBL/GenBank/DDBJ whole genome shotgun (WGS) entry which is preliminary data.</text>
</comment>
<proteinExistence type="predicted"/>
<gene>
    <name evidence="1" type="ORF">S03H2_56796</name>
</gene>
<sequence length="49" mass="5439">VRIRLYSVDINHPSTRESLGSIPNTAPALFNHFLGFDRKRSKGIVGTLS</sequence>
<reference evidence="1" key="1">
    <citation type="journal article" date="2014" name="Front. Microbiol.">
        <title>High frequency of phylogenetically diverse reductive dehalogenase-homologous genes in deep subseafloor sedimentary metagenomes.</title>
        <authorList>
            <person name="Kawai M."/>
            <person name="Futagami T."/>
            <person name="Toyoda A."/>
            <person name="Takaki Y."/>
            <person name="Nishi S."/>
            <person name="Hori S."/>
            <person name="Arai W."/>
            <person name="Tsubouchi T."/>
            <person name="Morono Y."/>
            <person name="Uchiyama I."/>
            <person name="Ito T."/>
            <person name="Fujiyama A."/>
            <person name="Inagaki F."/>
            <person name="Takami H."/>
        </authorList>
    </citation>
    <scope>NUCLEOTIDE SEQUENCE</scope>
    <source>
        <strain evidence="1">Expedition CK06-06</strain>
    </source>
</reference>